<evidence type="ECO:0000313" key="1">
    <source>
        <dbReference type="EMBL" id="KAK7040167.1"/>
    </source>
</evidence>
<proteinExistence type="predicted"/>
<name>A0AAW0CQR7_9AGAR</name>
<reference evidence="1 2" key="1">
    <citation type="submission" date="2024-01" db="EMBL/GenBank/DDBJ databases">
        <title>A draft genome for a cacao thread blight-causing isolate of Paramarasmius palmivorus.</title>
        <authorList>
            <person name="Baruah I.K."/>
            <person name="Bukari Y."/>
            <person name="Amoako-Attah I."/>
            <person name="Meinhardt L.W."/>
            <person name="Bailey B.A."/>
            <person name="Cohen S.P."/>
        </authorList>
    </citation>
    <scope>NUCLEOTIDE SEQUENCE [LARGE SCALE GENOMIC DNA]</scope>
    <source>
        <strain evidence="1 2">GH-12</strain>
    </source>
</reference>
<keyword evidence="2" id="KW-1185">Reference proteome</keyword>
<comment type="caution">
    <text evidence="1">The sequence shown here is derived from an EMBL/GenBank/DDBJ whole genome shotgun (WGS) entry which is preliminary data.</text>
</comment>
<organism evidence="1 2">
    <name type="scientific">Paramarasmius palmivorus</name>
    <dbReference type="NCBI Taxonomy" id="297713"/>
    <lineage>
        <taxon>Eukaryota</taxon>
        <taxon>Fungi</taxon>
        <taxon>Dikarya</taxon>
        <taxon>Basidiomycota</taxon>
        <taxon>Agaricomycotina</taxon>
        <taxon>Agaricomycetes</taxon>
        <taxon>Agaricomycetidae</taxon>
        <taxon>Agaricales</taxon>
        <taxon>Marasmiineae</taxon>
        <taxon>Marasmiaceae</taxon>
        <taxon>Paramarasmius</taxon>
    </lineage>
</organism>
<sequence length="104" mass="11785">MHRYSQPSYWSNEIHKDFDSEKLPTDIRYANPQPFNWAVRIVGNEVHREINKLGEVPDSPVPGVENGPPRLAASANVRMKEKGVKLVPRKDILSLDLKVPSLSL</sequence>
<protein>
    <submittedName>
        <fullName evidence="1">Uncharacterized protein</fullName>
    </submittedName>
</protein>
<accession>A0AAW0CQR7</accession>
<dbReference type="AlphaFoldDB" id="A0AAW0CQR7"/>
<evidence type="ECO:0000313" key="2">
    <source>
        <dbReference type="Proteomes" id="UP001383192"/>
    </source>
</evidence>
<gene>
    <name evidence="1" type="ORF">VNI00_009973</name>
</gene>
<dbReference type="Proteomes" id="UP001383192">
    <property type="component" value="Unassembled WGS sequence"/>
</dbReference>
<dbReference type="EMBL" id="JAYKXP010000038">
    <property type="protein sequence ID" value="KAK7040167.1"/>
    <property type="molecule type" value="Genomic_DNA"/>
</dbReference>